<feature type="transmembrane region" description="Helical" evidence="7">
    <location>
        <begin position="208"/>
        <end position="228"/>
    </location>
</feature>
<dbReference type="InterPro" id="IPR011701">
    <property type="entry name" value="MFS"/>
</dbReference>
<protein>
    <recommendedName>
        <fullName evidence="8">Major facilitator superfamily (MFS) profile domain-containing protein</fullName>
    </recommendedName>
</protein>
<feature type="transmembrane region" description="Helical" evidence="7">
    <location>
        <begin position="281"/>
        <end position="306"/>
    </location>
</feature>
<dbReference type="EMBL" id="JAVHJO010000012">
    <property type="protein sequence ID" value="KAK6531620.1"/>
    <property type="molecule type" value="Genomic_DNA"/>
</dbReference>
<keyword evidence="3 7" id="KW-0812">Transmembrane</keyword>
<dbReference type="GO" id="GO:0005886">
    <property type="term" value="C:plasma membrane"/>
    <property type="evidence" value="ECO:0007669"/>
    <property type="project" value="TreeGrafter"/>
</dbReference>
<evidence type="ECO:0000256" key="6">
    <source>
        <dbReference type="SAM" id="MobiDB-lite"/>
    </source>
</evidence>
<dbReference type="SUPFAM" id="SSF103473">
    <property type="entry name" value="MFS general substrate transporter"/>
    <property type="match status" value="1"/>
</dbReference>
<evidence type="ECO:0000256" key="4">
    <source>
        <dbReference type="ARBA" id="ARBA00022989"/>
    </source>
</evidence>
<dbReference type="PANTHER" id="PTHR23502:SF51">
    <property type="entry name" value="QUINIDINE RESISTANCE PROTEIN 1-RELATED"/>
    <property type="match status" value="1"/>
</dbReference>
<name>A0AAV9X116_9PEZI</name>
<proteinExistence type="predicted"/>
<feature type="transmembrane region" description="Helical" evidence="7">
    <location>
        <begin position="326"/>
        <end position="345"/>
    </location>
</feature>
<dbReference type="PANTHER" id="PTHR23502">
    <property type="entry name" value="MAJOR FACILITATOR SUPERFAMILY"/>
    <property type="match status" value="1"/>
</dbReference>
<dbReference type="GO" id="GO:0140115">
    <property type="term" value="P:export across plasma membrane"/>
    <property type="evidence" value="ECO:0007669"/>
    <property type="project" value="UniProtKB-ARBA"/>
</dbReference>
<evidence type="ECO:0000259" key="8">
    <source>
        <dbReference type="PROSITE" id="PS50850"/>
    </source>
</evidence>
<feature type="transmembrane region" description="Helical" evidence="7">
    <location>
        <begin position="451"/>
        <end position="469"/>
    </location>
</feature>
<feature type="transmembrane region" description="Helical" evidence="7">
    <location>
        <begin position="119"/>
        <end position="137"/>
    </location>
</feature>
<evidence type="ECO:0000256" key="5">
    <source>
        <dbReference type="ARBA" id="ARBA00023136"/>
    </source>
</evidence>
<feature type="transmembrane region" description="Helical" evidence="7">
    <location>
        <begin position="385"/>
        <end position="402"/>
    </location>
</feature>
<dbReference type="GO" id="GO:0022857">
    <property type="term" value="F:transmembrane transporter activity"/>
    <property type="evidence" value="ECO:0007669"/>
    <property type="project" value="InterPro"/>
</dbReference>
<gene>
    <name evidence="9" type="ORF">TWF694_002800</name>
</gene>
<sequence length="526" mass="57501">MSEEIENEKREEAAEHEIEGRGNNITTERQETQVKEQEAEAPYSIFTSKQKKWIAGLLTISAFFSPFSSTVYLPALQPIQRELKISTTEVNLSLTTYLIFQAIAPTLTGGLSDSLGRRPVFLITFIIYIGANIGLALQNSLPALLVLRMLQSGGSSGTVAIGFGTLADFTTSGERGAYMGAVNAFPLSSPALGPVIGGAIAEAAGWRWIFWFLVIFAGVTLVLLVLGLPETNRKVVGNGSIPPPRLNRAVLNKLVSPSASQSAEAPAKIKRRKRDMIPNPLGSIMIILNKDVFLILLVMSIYYAAFYAVMASLPQLFSQIYGYNELQVGLCFLAFGTGGILGSIVNGKIVDRDFHATAKKYGITVDRKKLEDMTKFPLEEARLKSIWWAMSLVIASVISYGWCLHTKPHVAAPLVLQLIIGGCMISVVNVLSVFLIDLYPNAPATATAAGNLMRCMFGAVSSAVINLMLTNIGIGWTFTFWGLICLLCYPLLFIELRYGQGWRLARFEALVKKQEEQKQKDANSKA</sequence>
<keyword evidence="2" id="KW-0813">Transport</keyword>
<comment type="caution">
    <text evidence="9">The sequence shown here is derived from an EMBL/GenBank/DDBJ whole genome shotgun (WGS) entry which is preliminary data.</text>
</comment>
<reference evidence="9 10" key="1">
    <citation type="submission" date="2019-10" db="EMBL/GenBank/DDBJ databases">
        <authorList>
            <person name="Palmer J.M."/>
        </authorList>
    </citation>
    <scope>NUCLEOTIDE SEQUENCE [LARGE SCALE GENOMIC DNA]</scope>
    <source>
        <strain evidence="9 10">TWF694</strain>
    </source>
</reference>
<feature type="transmembrane region" description="Helical" evidence="7">
    <location>
        <begin position="475"/>
        <end position="494"/>
    </location>
</feature>
<dbReference type="AlphaFoldDB" id="A0AAV9X116"/>
<dbReference type="Gene3D" id="1.20.1720.10">
    <property type="entry name" value="Multidrug resistance protein D"/>
    <property type="match status" value="1"/>
</dbReference>
<accession>A0AAV9X116</accession>
<comment type="subcellular location">
    <subcellularLocation>
        <location evidence="1">Membrane</location>
        <topology evidence="1">Multi-pass membrane protein</topology>
    </subcellularLocation>
</comment>
<organism evidence="9 10">
    <name type="scientific">Orbilia ellipsospora</name>
    <dbReference type="NCBI Taxonomy" id="2528407"/>
    <lineage>
        <taxon>Eukaryota</taxon>
        <taxon>Fungi</taxon>
        <taxon>Dikarya</taxon>
        <taxon>Ascomycota</taxon>
        <taxon>Pezizomycotina</taxon>
        <taxon>Orbiliomycetes</taxon>
        <taxon>Orbiliales</taxon>
        <taxon>Orbiliaceae</taxon>
        <taxon>Orbilia</taxon>
    </lineage>
</organism>
<dbReference type="InterPro" id="IPR036259">
    <property type="entry name" value="MFS_trans_sf"/>
</dbReference>
<dbReference type="Pfam" id="PF07690">
    <property type="entry name" value="MFS_1"/>
    <property type="match status" value="1"/>
</dbReference>
<feature type="domain" description="Major facilitator superfamily (MFS) profile" evidence="8">
    <location>
        <begin position="54"/>
        <end position="500"/>
    </location>
</feature>
<dbReference type="PROSITE" id="PS00216">
    <property type="entry name" value="SUGAR_TRANSPORT_1"/>
    <property type="match status" value="1"/>
</dbReference>
<evidence type="ECO:0000313" key="9">
    <source>
        <dbReference type="EMBL" id="KAK6531620.1"/>
    </source>
</evidence>
<evidence type="ECO:0000256" key="7">
    <source>
        <dbReference type="SAM" id="Phobius"/>
    </source>
</evidence>
<feature type="region of interest" description="Disordered" evidence="6">
    <location>
        <begin position="1"/>
        <end position="36"/>
    </location>
</feature>
<dbReference type="Proteomes" id="UP001365542">
    <property type="component" value="Unassembled WGS sequence"/>
</dbReference>
<feature type="transmembrane region" description="Helical" evidence="7">
    <location>
        <begin position="414"/>
        <end position="439"/>
    </location>
</feature>
<evidence type="ECO:0000256" key="3">
    <source>
        <dbReference type="ARBA" id="ARBA00022692"/>
    </source>
</evidence>
<evidence type="ECO:0000313" key="10">
    <source>
        <dbReference type="Proteomes" id="UP001365542"/>
    </source>
</evidence>
<feature type="transmembrane region" description="Helical" evidence="7">
    <location>
        <begin position="53"/>
        <end position="74"/>
    </location>
</feature>
<dbReference type="PROSITE" id="PS50850">
    <property type="entry name" value="MFS"/>
    <property type="match status" value="1"/>
</dbReference>
<dbReference type="InterPro" id="IPR020846">
    <property type="entry name" value="MFS_dom"/>
</dbReference>
<dbReference type="Gene3D" id="1.20.1250.20">
    <property type="entry name" value="MFS general substrate transporter like domains"/>
    <property type="match status" value="1"/>
</dbReference>
<feature type="compositionally biased region" description="Basic and acidic residues" evidence="6">
    <location>
        <begin position="7"/>
        <end position="20"/>
    </location>
</feature>
<keyword evidence="4 7" id="KW-1133">Transmembrane helix</keyword>
<dbReference type="FunFam" id="1.20.1720.10:FF:000009">
    <property type="entry name" value="MFS multidrug transporter"/>
    <property type="match status" value="1"/>
</dbReference>
<evidence type="ECO:0000256" key="1">
    <source>
        <dbReference type="ARBA" id="ARBA00004141"/>
    </source>
</evidence>
<evidence type="ECO:0000256" key="2">
    <source>
        <dbReference type="ARBA" id="ARBA00022448"/>
    </source>
</evidence>
<feature type="transmembrane region" description="Helical" evidence="7">
    <location>
        <begin position="94"/>
        <end position="112"/>
    </location>
</feature>
<dbReference type="GO" id="GO:0042908">
    <property type="term" value="P:xenobiotic transport"/>
    <property type="evidence" value="ECO:0007669"/>
    <property type="project" value="UniProtKB-ARBA"/>
</dbReference>
<keyword evidence="5 7" id="KW-0472">Membrane</keyword>
<dbReference type="InterPro" id="IPR005829">
    <property type="entry name" value="Sugar_transporter_CS"/>
</dbReference>
<keyword evidence="10" id="KW-1185">Reference proteome</keyword>